<gene>
    <name evidence="1" type="ORF">F9B74_05915</name>
</gene>
<reference evidence="1 2" key="1">
    <citation type="submission" date="2020-02" db="EMBL/GenBank/DDBJ databases">
        <title>Pelistega sp. NLN82 were isolated from wild rodents of the Hainan Island.</title>
        <authorList>
            <person name="Niu N."/>
            <person name="Zhou J."/>
        </authorList>
    </citation>
    <scope>NUCLEOTIDE SEQUENCE [LARGE SCALE GENOMIC DNA]</scope>
    <source>
        <strain evidence="1 2">NLN82</strain>
    </source>
</reference>
<dbReference type="Proteomes" id="UP000477651">
    <property type="component" value="Unassembled WGS sequence"/>
</dbReference>
<proteinExistence type="predicted"/>
<organism evidence="1 2">
    <name type="scientific">Pelistega ratti</name>
    <dbReference type="NCBI Taxonomy" id="2652177"/>
    <lineage>
        <taxon>Bacteria</taxon>
        <taxon>Pseudomonadati</taxon>
        <taxon>Pseudomonadota</taxon>
        <taxon>Betaproteobacteria</taxon>
        <taxon>Burkholderiales</taxon>
        <taxon>Alcaligenaceae</taxon>
        <taxon>Pelistega</taxon>
    </lineage>
</organism>
<name>A0A6L9Y651_9BURK</name>
<dbReference type="AlphaFoldDB" id="A0A6L9Y651"/>
<accession>A0A6L9Y651</accession>
<keyword evidence="2" id="KW-1185">Reference proteome</keyword>
<evidence type="ECO:0000313" key="2">
    <source>
        <dbReference type="Proteomes" id="UP000477651"/>
    </source>
</evidence>
<protein>
    <submittedName>
        <fullName evidence="1">Uncharacterized protein</fullName>
    </submittedName>
</protein>
<dbReference type="RefSeq" id="WP_163764443.1">
    <property type="nucleotide sequence ID" value="NZ_JAAGYR010000010.1"/>
</dbReference>
<sequence length="262" mass="31182">MDKENFVLCITEGEKLDPRILNKFKTEFISKNMKIFPICLNIYNLYKKFTDYEDFGSEFLDTFALIKEISLQQKSSADPELQILQRNQISEIFLFFDYDGHDTVASKYPDCINDMLNLFNDETGNGKLYINYPMIESYKHPIHEECVIVDISPDEHYKTYVSRICNKKFEQIIKLTKNDWFSIFSSHLKSINYLILDNFSFPVEYKSTINFNQKEIYKMQLEKYINPAHKLLVLSSFPLFLIEYLGNGLFNEWKNFEERNIK</sequence>
<dbReference type="EMBL" id="JAAGYR010000010">
    <property type="protein sequence ID" value="NEN75861.1"/>
    <property type="molecule type" value="Genomic_DNA"/>
</dbReference>
<evidence type="ECO:0000313" key="1">
    <source>
        <dbReference type="EMBL" id="NEN75861.1"/>
    </source>
</evidence>
<comment type="caution">
    <text evidence="1">The sequence shown here is derived from an EMBL/GenBank/DDBJ whole genome shotgun (WGS) entry which is preliminary data.</text>
</comment>